<proteinExistence type="predicted"/>
<evidence type="ECO:0000256" key="1">
    <source>
        <dbReference type="SAM" id="Phobius"/>
    </source>
</evidence>
<feature type="transmembrane region" description="Helical" evidence="1">
    <location>
        <begin position="109"/>
        <end position="136"/>
    </location>
</feature>
<comment type="caution">
    <text evidence="2">The sequence shown here is derived from an EMBL/GenBank/DDBJ whole genome shotgun (WGS) entry which is preliminary data.</text>
</comment>
<keyword evidence="1" id="KW-0812">Transmembrane</keyword>
<protein>
    <submittedName>
        <fullName evidence="2">Uncharacterized protein</fullName>
    </submittedName>
</protein>
<dbReference type="HOGENOM" id="CLU_1905871_0_0_9"/>
<gene>
    <name evidence="2" type="ORF">VEIDISOL_00109</name>
</gene>
<reference evidence="2" key="1">
    <citation type="submission" date="2009-04" db="EMBL/GenBank/DDBJ databases">
        <authorList>
            <person name="Weinstock G."/>
            <person name="Sodergren E."/>
            <person name="Clifton S."/>
            <person name="Fulton L."/>
            <person name="Fulton B."/>
            <person name="Courtney L."/>
            <person name="Fronick C."/>
            <person name="Harrison M."/>
            <person name="Strong C."/>
            <person name="Farmer C."/>
            <person name="Delahaunty K."/>
            <person name="Markovic C."/>
            <person name="Hall O."/>
            <person name="Minx P."/>
            <person name="Tomlinson C."/>
            <person name="Mitreva M."/>
            <person name="Nelson J."/>
            <person name="Hou S."/>
            <person name="Wollam A."/>
            <person name="Pepin K.H."/>
            <person name="Johnson M."/>
            <person name="Bhonagiri V."/>
            <person name="Nash W.E."/>
            <person name="Warren W."/>
            <person name="Chinwalla A."/>
            <person name="Mardis E.R."/>
            <person name="Wilson R.K."/>
        </authorList>
    </citation>
    <scope>NUCLEOTIDE SEQUENCE [LARGE SCALE GENOMIC DNA]</scope>
    <source>
        <strain evidence="2">ATCC 17748</strain>
    </source>
</reference>
<name>C4FMV4_9FIRM</name>
<dbReference type="EMBL" id="ACIK02000004">
    <property type="protein sequence ID" value="EEP66046.1"/>
    <property type="molecule type" value="Genomic_DNA"/>
</dbReference>
<keyword evidence="1" id="KW-0472">Membrane</keyword>
<organism evidence="2 3">
    <name type="scientific">Veillonella dispar ATCC 17748</name>
    <dbReference type="NCBI Taxonomy" id="546273"/>
    <lineage>
        <taxon>Bacteria</taxon>
        <taxon>Bacillati</taxon>
        <taxon>Bacillota</taxon>
        <taxon>Negativicutes</taxon>
        <taxon>Veillonellales</taxon>
        <taxon>Veillonellaceae</taxon>
        <taxon>Veillonella</taxon>
    </lineage>
</organism>
<feature type="transmembrane region" description="Helical" evidence="1">
    <location>
        <begin position="55"/>
        <end position="76"/>
    </location>
</feature>
<keyword evidence="1" id="KW-1133">Transmembrane helix</keyword>
<keyword evidence="3" id="KW-1185">Reference proteome</keyword>
<evidence type="ECO:0000313" key="3">
    <source>
        <dbReference type="Proteomes" id="UP000003529"/>
    </source>
</evidence>
<dbReference type="AlphaFoldDB" id="C4FMV4"/>
<sequence>MVLDRSEPMSKLKYIKTILVLLLKAYLVYLWINFVETFAQLLYNIYVLKVYSLEHFGLFLFFLFGNICCILWLVLWCKRLPPAFNKPKIYYKTKEWIRSKKQEAPIYKVLFVSLALMLKLCFVVYILIVVSTVLSIPLVNY</sequence>
<evidence type="ECO:0000313" key="2">
    <source>
        <dbReference type="EMBL" id="EEP66046.1"/>
    </source>
</evidence>
<feature type="transmembrane region" description="Helical" evidence="1">
    <location>
        <begin position="21"/>
        <end position="43"/>
    </location>
</feature>
<dbReference type="Proteomes" id="UP000003529">
    <property type="component" value="Unassembled WGS sequence"/>
</dbReference>
<accession>C4FMV4</accession>